<dbReference type="GO" id="GO:0007156">
    <property type="term" value="P:homophilic cell adhesion via plasma membrane adhesion molecules"/>
    <property type="evidence" value="ECO:0007669"/>
    <property type="project" value="InterPro"/>
</dbReference>
<gene>
    <name evidence="3" type="ORF">FF011L_54390</name>
</gene>
<organism evidence="3 4">
    <name type="scientific">Roseimaritima multifibrata</name>
    <dbReference type="NCBI Taxonomy" id="1930274"/>
    <lineage>
        <taxon>Bacteria</taxon>
        <taxon>Pseudomonadati</taxon>
        <taxon>Planctomycetota</taxon>
        <taxon>Planctomycetia</taxon>
        <taxon>Pirellulales</taxon>
        <taxon>Pirellulaceae</taxon>
        <taxon>Roseimaritima</taxon>
    </lineage>
</organism>
<dbReference type="Pfam" id="PF17803">
    <property type="entry name" value="Cadherin_4"/>
    <property type="match status" value="8"/>
</dbReference>
<dbReference type="InterPro" id="IPR006626">
    <property type="entry name" value="PbH1"/>
</dbReference>
<feature type="region of interest" description="Disordered" evidence="1">
    <location>
        <begin position="2675"/>
        <end position="2711"/>
    </location>
</feature>
<name>A0A517MPC5_9BACT</name>
<dbReference type="Gene3D" id="2.60.40.3440">
    <property type="match status" value="1"/>
</dbReference>
<dbReference type="PROSITE" id="PS50268">
    <property type="entry name" value="CADHERIN_2"/>
    <property type="match status" value="1"/>
</dbReference>
<feature type="domain" description="Cadherin" evidence="2">
    <location>
        <begin position="1600"/>
        <end position="1702"/>
    </location>
</feature>
<dbReference type="GO" id="GO:0009653">
    <property type="term" value="P:anatomical structure morphogenesis"/>
    <property type="evidence" value="ECO:0007669"/>
    <property type="project" value="TreeGrafter"/>
</dbReference>
<dbReference type="Pfam" id="PF14252">
    <property type="entry name" value="DUF4347"/>
    <property type="match status" value="1"/>
</dbReference>
<feature type="region of interest" description="Disordered" evidence="1">
    <location>
        <begin position="2498"/>
        <end position="2553"/>
    </location>
</feature>
<dbReference type="SUPFAM" id="SSF51126">
    <property type="entry name" value="Pectin lyase-like"/>
    <property type="match status" value="1"/>
</dbReference>
<dbReference type="SMART" id="SM00710">
    <property type="entry name" value="PbH1"/>
    <property type="match status" value="7"/>
</dbReference>
<proteinExistence type="predicted"/>
<dbReference type="PANTHER" id="PTHR45739">
    <property type="entry name" value="MATRIX PROTEIN, PUTATIVE-RELATED"/>
    <property type="match status" value="1"/>
</dbReference>
<dbReference type="NCBIfam" id="TIGR01965">
    <property type="entry name" value="VCBS_repeat"/>
    <property type="match status" value="6"/>
</dbReference>
<accession>A0A517MPC5</accession>
<dbReference type="PANTHER" id="PTHR45739:SF8">
    <property type="entry name" value="FRAS1-RELATED EXTRACELLULAR MATRIX PROTEIN 1"/>
    <property type="match status" value="1"/>
</dbReference>
<evidence type="ECO:0000313" key="3">
    <source>
        <dbReference type="EMBL" id="QDS96627.1"/>
    </source>
</evidence>
<dbReference type="OrthoDB" id="292060at2"/>
<dbReference type="Proteomes" id="UP000320672">
    <property type="component" value="Chromosome"/>
</dbReference>
<dbReference type="SUPFAM" id="SSF82171">
    <property type="entry name" value="DPP6 N-terminal domain-like"/>
    <property type="match status" value="1"/>
</dbReference>
<dbReference type="KEGG" id="rml:FF011L_54390"/>
<dbReference type="InterPro" id="IPR002126">
    <property type="entry name" value="Cadherin-like_dom"/>
</dbReference>
<protein>
    <recommendedName>
        <fullName evidence="2">Cadherin domain-containing protein</fullName>
    </recommendedName>
</protein>
<dbReference type="Gene3D" id="2.60.40.60">
    <property type="entry name" value="Cadherins"/>
    <property type="match status" value="1"/>
</dbReference>
<evidence type="ECO:0000313" key="4">
    <source>
        <dbReference type="Proteomes" id="UP000320672"/>
    </source>
</evidence>
<dbReference type="InterPro" id="IPR040853">
    <property type="entry name" value="RapA2_cadherin-like"/>
</dbReference>
<dbReference type="NCBIfam" id="NF041518">
    <property type="entry name" value="choice_anch_Q"/>
    <property type="match status" value="1"/>
</dbReference>
<dbReference type="GO" id="GO:0016020">
    <property type="term" value="C:membrane"/>
    <property type="evidence" value="ECO:0007669"/>
    <property type="project" value="InterPro"/>
</dbReference>
<keyword evidence="4" id="KW-1185">Reference proteome</keyword>
<evidence type="ECO:0000259" key="2">
    <source>
        <dbReference type="PROSITE" id="PS50268"/>
    </source>
</evidence>
<dbReference type="InterPro" id="IPR059226">
    <property type="entry name" value="Choice_anch_Q_dom"/>
</dbReference>
<feature type="compositionally biased region" description="Acidic residues" evidence="1">
    <location>
        <begin position="2680"/>
        <end position="2695"/>
    </location>
</feature>
<dbReference type="RefSeq" id="WP_145354741.1">
    <property type="nucleotide sequence ID" value="NZ_CP036262.1"/>
</dbReference>
<dbReference type="InterPro" id="IPR011050">
    <property type="entry name" value="Pectin_lyase_fold/virulence"/>
</dbReference>
<feature type="compositionally biased region" description="Polar residues" evidence="1">
    <location>
        <begin position="2507"/>
        <end position="2537"/>
    </location>
</feature>
<dbReference type="InterPro" id="IPR010221">
    <property type="entry name" value="VCBS_dom"/>
</dbReference>
<dbReference type="GO" id="GO:0005509">
    <property type="term" value="F:calcium ion binding"/>
    <property type="evidence" value="ECO:0007669"/>
    <property type="project" value="InterPro"/>
</dbReference>
<sequence>MPQSRQTARRTTRTATPLTRLRNRCEDWSNRARYLLRETLVSEARPSSGIDAARLEDRILLSASPIAQAIGEGTEAITPLQFEPAVTVTTPEKSSSMSAQAKERALVIIDPTVQDLDALVNDLELAESADVDFLLLDSEQNGIDQISQYLASQDGITQIHLLTHGNEQGIQLGNTWLNNEQFAAHSASFASWSAALTSDADLLVYGCDLASSADGRQLLQNIAATTGADVAASDDVTGHANQHGDWQLEYEIGTIDTLIPFSAEFQQAWHHVLAANVAPTIQAPSGETMSAGGEITFSNDRGNAITVSDTDAGSLAIEVQISVGSGNLTLASTTGLTFVTGDGTEDGTVTFRGDQADINTALDGLLYKRTNAQTGQQALLISVDDLGNSGTGTALTDSHTVQIGVVAEFDNANQWIANTFLASETNSSEHRGSAQSLAVSKSGKQVAVWSVIGLASKSEFSLLDTDGTLIKRASTPLHGSQLSVAIDDVGNFVVVGVDNDTDQIFAQRYDSAGNTIGAALTLNTLSPEQVAPTVAMNGQGDFVVSWEAKTAGDSTIYFQRFNAAGTAVDAARVQVSLGTNQHGPSVGIDQNQNVIVSWNEDGGMYYTTYRGGILSNKILLSSTNEAGRSSLAMSEIGEAVIAWDESPAQMLPNKSQVRYQRINAAGERIGNVEFAAANLTIDHHSPDVALDESGDFVIAWDGDDGITLRRFGANGSIGWEEQIDLSAPTAKNVSIGMLDQNNIAVIWAEFNGPSISNGIQHTTLHTQEVTVTTTADTNDGTTTSIADLKSNRGADGQISLREAIQAANNEAHAVRIILPAGTYTFTGSNSHTFEQDIFIEGQGITETIIDGGLMTTTFVADNDASLSMSSLTLTGGNGTSGGAIRLDDASDFSGSKIRLTANFSSANGGAIEGNTGEIAIQNAELDTNNAGGNGGAISHSGVLFLENTTLRANRSGANGGAIASLTTDASTFLFNVTISGNQAGSTGGAILTDQNLTISQSTIAFNTAASTYGIHTTDDGDKIKVSNSILYNPGGNNANATFTSFGGNLDGDATAGFAELTDQNNVDPLLQTLAYNGGVGQTHALDAASTAIDSATDVWTSLFDQTGQMRMGGADIGAFETPTSLLTVDTKSDVADGDTSSIANLLLDRGADGKISLREAILATNNTANTNSSPDRIQFEIGEIGPWVIDVTSALPTITDAVNIDATTQTGYVDRPLIALDGGAILEDGIKIGTGGSNSTIRGLLIRDFGLSGISVVATAVNNKLQANWIGDYRLSGEASGTPQGNDESGITVLSSGNLIGGSSAGDGNRIGGNGENGILLKNATATANQIWGNEIGLASDGATLLPNGESGIYLDGSSLNEIGGTTSEKGNVIVGMLQHGIFLEEADNNTIQGNWIGTNSANDSGLGNVTYGIGLGTNSEQNTVGGVGAGEANVIRNNGVGIASVATARQNSIRGNIITGSTGLGIDLDLDGVGTNDAGDVDSGANTGQNYPLLGSAIFSGGSVTIEGAFDGIANQTLTIDFYKADVDLSGYGEAEAYLGSTTVTTDGTGQGTFTFSQAVTNFNVGSTVTATATDAAGNTSEFAANILAAAPNTAPTLTLDSTSLTTQEDTDVSSAVLITNITVNDDGNGTNSLQLSGTDAAHFQIIGSALYLRSGTVLDYESKTSYSVTVSVDDTTVGGSPDDSETFTLTIGDVNEAPVLQNDAYSLAEGGSRVVPIGTGVLGNDSDVDGDTLTASLVSGPANAASFTLNADGSFSYTHDGSETATDQFTYQVSDGTVTRNATVNLTITAVNDAPVAQNDAYTIGEGGSLTIPVGTGVLNNDSDAEGDTLTASLVSGPANAASFTLNADGSFSYTHDGSETATDQFTYQVSDGTVTRNATVNLTITAVNDAPVAQNDAYSVAEGGSLTIPVGTGVLNNDSDAEGDTLTASLVSGPANAASFTLNADGSFSYTHDGSETATDQFTYQVSDGTVTRNATVNLTITAANDAPVAQNDAYSVAEGGSLTIPVGTGVLNNDSDTDGDTLTASLVSGPANAASFTLNADGSFSYTHDGSETATDQFTYQVSDGTVTRNATVNLTITAVNDAPVAQNDAYTVAEGGSLTIPVGTGVLNNDSDAEGDTLTASLVSGPTNAASFTLNADGSFSYTHDGSETATDQFTYQVSDGTVTRNATVNLTITGVNDAPIAQNDAYTVAEGGSRIVPIGTGVLSNDSDVDGDTLTVSLVTGPSHAASFTLNADGSFAYTHNGNEGATDQFTYQISDGTVTRTATVTLTITDVNDAPIALPDAYTISEGGLISIPAGIGLLQNDSDIEGDTLTASLVSGPSNALAFGLNADGSFTYTHDGSETAVDQFVYEISDGTSTHQATVTVNVTPVNDAPVGNSDSYTLLAGSELNVSAINGVLQNDIDAESDTLRIELVSGPDHAEDFTLNADGSFHYDHHNDTHTVDQFSYRVFDGESGSEVITVTINILPIQQPVPIAPQARPAPPEAIIPEIQASEEEADTDSGSEATQESTVSPVPQQTSDQPANKPSSSLQPAVTEVADPGSSDSPQQSLELGQIELIVLNSNRTSDVGSRSQNGAEAQDLAQSALASATTRVNAALAQPQLWQALGSMQDQMGQSISTANLTIGATVTATTGITVGYVVWVIRGGILLSSLMANLPMWRLMDPMAILDSSGSVESDDESLESMVEEEERPSEPTSHASPVPVNPA</sequence>
<dbReference type="InterPro" id="IPR025592">
    <property type="entry name" value="DUF4347"/>
</dbReference>
<reference evidence="3 4" key="1">
    <citation type="submission" date="2019-02" db="EMBL/GenBank/DDBJ databases">
        <title>Deep-cultivation of Planctomycetes and their phenomic and genomic characterization uncovers novel biology.</title>
        <authorList>
            <person name="Wiegand S."/>
            <person name="Jogler M."/>
            <person name="Boedeker C."/>
            <person name="Pinto D."/>
            <person name="Vollmers J."/>
            <person name="Rivas-Marin E."/>
            <person name="Kohn T."/>
            <person name="Peeters S.H."/>
            <person name="Heuer A."/>
            <person name="Rast P."/>
            <person name="Oberbeckmann S."/>
            <person name="Bunk B."/>
            <person name="Jeske O."/>
            <person name="Meyerdierks A."/>
            <person name="Storesund J.E."/>
            <person name="Kallscheuer N."/>
            <person name="Luecker S."/>
            <person name="Lage O.M."/>
            <person name="Pohl T."/>
            <person name="Merkel B.J."/>
            <person name="Hornburger P."/>
            <person name="Mueller R.-W."/>
            <person name="Bruemmer F."/>
            <person name="Labrenz M."/>
            <person name="Spormann A.M."/>
            <person name="Op den Camp H."/>
            <person name="Overmann J."/>
            <person name="Amann R."/>
            <person name="Jetten M.S.M."/>
            <person name="Mascher T."/>
            <person name="Medema M.H."/>
            <person name="Devos D.P."/>
            <person name="Kaster A.-K."/>
            <person name="Ovreas L."/>
            <person name="Rohde M."/>
            <person name="Galperin M.Y."/>
            <person name="Jogler C."/>
        </authorList>
    </citation>
    <scope>NUCLEOTIDE SEQUENCE [LARGE SCALE GENOMIC DNA]</scope>
    <source>
        <strain evidence="3 4">FF011L</strain>
    </source>
</reference>
<dbReference type="NCBIfam" id="NF012211">
    <property type="entry name" value="tand_rpt_95"/>
    <property type="match status" value="8"/>
</dbReference>
<evidence type="ECO:0000256" key="1">
    <source>
        <dbReference type="SAM" id="MobiDB-lite"/>
    </source>
</evidence>
<dbReference type="InterPro" id="IPR051561">
    <property type="entry name" value="FRAS1_ECM"/>
</dbReference>
<dbReference type="EMBL" id="CP036262">
    <property type="protein sequence ID" value="QDS96627.1"/>
    <property type="molecule type" value="Genomic_DNA"/>
</dbReference>